<dbReference type="InterPro" id="IPR006522">
    <property type="entry name" value="Phage_virion_morphogenesis"/>
</dbReference>
<dbReference type="EMBL" id="LR796439">
    <property type="protein sequence ID" value="CAB4144757.1"/>
    <property type="molecule type" value="Genomic_DNA"/>
</dbReference>
<organism evidence="2">
    <name type="scientific">uncultured Caudovirales phage</name>
    <dbReference type="NCBI Taxonomy" id="2100421"/>
    <lineage>
        <taxon>Viruses</taxon>
        <taxon>Duplodnaviria</taxon>
        <taxon>Heunggongvirae</taxon>
        <taxon>Uroviricota</taxon>
        <taxon>Caudoviricetes</taxon>
        <taxon>Peduoviridae</taxon>
        <taxon>Maltschvirus</taxon>
        <taxon>Maltschvirus maltsch</taxon>
    </lineage>
</organism>
<evidence type="ECO:0000256" key="1">
    <source>
        <dbReference type="SAM" id="MobiDB-lite"/>
    </source>
</evidence>
<evidence type="ECO:0000313" key="4">
    <source>
        <dbReference type="EMBL" id="CAB4190490.1"/>
    </source>
</evidence>
<protein>
    <submittedName>
        <fullName evidence="2">COG5005 Mu-like prophage protein gpG</fullName>
    </submittedName>
</protein>
<dbReference type="EMBL" id="LR797505">
    <property type="protein sequence ID" value="CAB4221824.1"/>
    <property type="molecule type" value="Genomic_DNA"/>
</dbReference>
<name>A0A6J5MFZ7_9CAUD</name>
<sequence>MQVEELPTFMAAMGQATTRPKLAGVLTNWLQQVAGSLGVGFQQSKDPSGAVWKPLKRKRPKGHNQGSRPLIDTGAMQASIVSTGAGHLQEVSDDSAKMGTEDFKAAFHQYGTSRIPARPFVGISDDMVDLAAEMVAAEIIETLQGI</sequence>
<evidence type="ECO:0000313" key="2">
    <source>
        <dbReference type="EMBL" id="CAB4144757.1"/>
    </source>
</evidence>
<reference evidence="2" key="1">
    <citation type="submission" date="2020-04" db="EMBL/GenBank/DDBJ databases">
        <authorList>
            <person name="Chiriac C."/>
            <person name="Salcher M."/>
            <person name="Ghai R."/>
            <person name="Kavagutti S V."/>
        </authorList>
    </citation>
    <scope>NUCLEOTIDE SEQUENCE</scope>
</reference>
<dbReference type="EMBL" id="LR797152">
    <property type="protein sequence ID" value="CAB4190490.1"/>
    <property type="molecule type" value="Genomic_DNA"/>
</dbReference>
<gene>
    <name evidence="3" type="ORF">UFOVP1045_11</name>
    <name evidence="4" type="ORF">UFOVP1194_65</name>
    <name evidence="5" type="ORF">UFOVP1641_61</name>
    <name evidence="2" type="ORF">UFOVP466_64</name>
</gene>
<evidence type="ECO:0000313" key="3">
    <source>
        <dbReference type="EMBL" id="CAB4180229.1"/>
    </source>
</evidence>
<accession>A0A6J5MFZ7</accession>
<dbReference type="EMBL" id="LR796996">
    <property type="protein sequence ID" value="CAB4180229.1"/>
    <property type="molecule type" value="Genomic_DNA"/>
</dbReference>
<evidence type="ECO:0000313" key="5">
    <source>
        <dbReference type="EMBL" id="CAB4221824.1"/>
    </source>
</evidence>
<proteinExistence type="predicted"/>
<feature type="region of interest" description="Disordered" evidence="1">
    <location>
        <begin position="41"/>
        <end position="72"/>
    </location>
</feature>
<dbReference type="Pfam" id="PF05069">
    <property type="entry name" value="Phage_tail_S"/>
    <property type="match status" value="1"/>
</dbReference>